<accession>A0A543BTP3</accession>
<comment type="caution">
    <text evidence="1">The sequence shown here is derived from an EMBL/GenBank/DDBJ whole genome shotgun (WGS) entry which is preliminary data.</text>
</comment>
<reference evidence="1 2" key="1">
    <citation type="submission" date="2019-06" db="EMBL/GenBank/DDBJ databases">
        <title>Sequencing the genomes of 1000 actinobacteria strains.</title>
        <authorList>
            <person name="Klenk H.-P."/>
        </authorList>
    </citation>
    <scope>NUCLEOTIDE SEQUENCE [LARGE SCALE GENOMIC DNA]</scope>
    <source>
        <strain evidence="1 2">DSM 102200</strain>
    </source>
</reference>
<sequence>MMMDMTSGVTAIPPWQAMTEEQVDRWEEVLSTLAGMVPSDAARVVVDGERAHATVADRLAVRLEAAGRPCTRVACDAPVPEMPGTLTLADGHPAAGAWDVTIWLRTSQPASQDAEHDADIVLDLHDGTWPMIRHVALRLAGAGDWYVAESRAFFAAPERPRAPDPAPPREP</sequence>
<evidence type="ECO:0000313" key="2">
    <source>
        <dbReference type="Proteomes" id="UP000316096"/>
    </source>
</evidence>
<evidence type="ECO:0000313" key="1">
    <source>
        <dbReference type="EMBL" id="TQL88190.1"/>
    </source>
</evidence>
<protein>
    <submittedName>
        <fullName evidence="1">Uncharacterized protein</fullName>
    </submittedName>
</protein>
<dbReference type="AlphaFoldDB" id="A0A543BTP3"/>
<dbReference type="Proteomes" id="UP000316096">
    <property type="component" value="Unassembled WGS sequence"/>
</dbReference>
<keyword evidence="2" id="KW-1185">Reference proteome</keyword>
<name>A0A543BTP3_9ACTN</name>
<organism evidence="1 2">
    <name type="scientific">Actinoallomurus bryophytorum</name>
    <dbReference type="NCBI Taxonomy" id="1490222"/>
    <lineage>
        <taxon>Bacteria</taxon>
        <taxon>Bacillati</taxon>
        <taxon>Actinomycetota</taxon>
        <taxon>Actinomycetes</taxon>
        <taxon>Streptosporangiales</taxon>
        <taxon>Thermomonosporaceae</taxon>
        <taxon>Actinoallomurus</taxon>
    </lineage>
</organism>
<proteinExistence type="predicted"/>
<gene>
    <name evidence="1" type="ORF">FB559_8809</name>
</gene>
<dbReference type="EMBL" id="VFOZ01000003">
    <property type="protein sequence ID" value="TQL88190.1"/>
    <property type="molecule type" value="Genomic_DNA"/>
</dbReference>